<dbReference type="GO" id="GO:0004519">
    <property type="term" value="F:endonuclease activity"/>
    <property type="evidence" value="ECO:0007669"/>
    <property type="project" value="UniProtKB-KW"/>
</dbReference>
<feature type="domain" description="Restriction endonuclease type II EcoRII N-terminal" evidence="1">
    <location>
        <begin position="4"/>
        <end position="87"/>
    </location>
</feature>
<dbReference type="Proteomes" id="UP000219467">
    <property type="component" value="Unassembled WGS sequence"/>
</dbReference>
<gene>
    <name evidence="2" type="ORF">SAMN05878503_106161</name>
</gene>
<dbReference type="Pfam" id="PF09217">
    <property type="entry name" value="EcoRII-N"/>
    <property type="match status" value="1"/>
</dbReference>
<dbReference type="OrthoDB" id="9797574at2"/>
<evidence type="ECO:0000259" key="1">
    <source>
        <dbReference type="Pfam" id="PF09217"/>
    </source>
</evidence>
<keyword evidence="2" id="KW-0378">Hydrolase</keyword>
<dbReference type="EMBL" id="OAOQ01000006">
    <property type="protein sequence ID" value="SNX70666.1"/>
    <property type="molecule type" value="Genomic_DNA"/>
</dbReference>
<proteinExistence type="predicted"/>
<sequence>MTKAAFRKTLSANDVGSTGGHQAGVLIPKGEKELLAILPPLDPSIKNPSAWLTCVGEDGVPHKFRFVYYNNRLHDENGTRNEYRITYMTAWFRDAGAKAGDVFEIGIAPGQSHYGIRVIRPETEAQPETNEGPVRIKLRGWSRVH</sequence>
<keyword evidence="2" id="KW-0255">Endonuclease</keyword>
<keyword evidence="2" id="KW-0540">Nuclease</keyword>
<dbReference type="InterPro" id="IPR015300">
    <property type="entry name" value="DNA-bd_pseudobarrel_sf"/>
</dbReference>
<dbReference type="AlphaFoldDB" id="A0A285CUE3"/>
<dbReference type="RefSeq" id="WP_097030423.1">
    <property type="nucleotide sequence ID" value="NZ_OAOQ01000006.1"/>
</dbReference>
<organism evidence="2 3">
    <name type="scientific">Cereibacter ovatus</name>
    <dbReference type="NCBI Taxonomy" id="439529"/>
    <lineage>
        <taxon>Bacteria</taxon>
        <taxon>Pseudomonadati</taxon>
        <taxon>Pseudomonadota</taxon>
        <taxon>Alphaproteobacteria</taxon>
        <taxon>Rhodobacterales</taxon>
        <taxon>Paracoccaceae</taxon>
        <taxon>Cereibacter</taxon>
    </lineage>
</organism>
<accession>A0A285CUE3</accession>
<dbReference type="InterPro" id="IPR023372">
    <property type="entry name" value="Rest_endonuc_II_EcoRII_N"/>
</dbReference>
<evidence type="ECO:0000313" key="2">
    <source>
        <dbReference type="EMBL" id="SNX70666.1"/>
    </source>
</evidence>
<dbReference type="Gene3D" id="2.40.330.10">
    <property type="entry name" value="DNA-binding pseudobarrel domain"/>
    <property type="match status" value="1"/>
</dbReference>
<reference evidence="3" key="1">
    <citation type="submission" date="2017-08" db="EMBL/GenBank/DDBJ databases">
        <authorList>
            <person name="Varghese N."/>
            <person name="Submissions S."/>
        </authorList>
    </citation>
    <scope>NUCLEOTIDE SEQUENCE [LARGE SCALE GENOMIC DNA]</scope>
    <source>
        <strain evidence="3">JA234</strain>
    </source>
</reference>
<name>A0A285CUE3_9RHOB</name>
<dbReference type="SUPFAM" id="SSF101936">
    <property type="entry name" value="DNA-binding pseudobarrel domain"/>
    <property type="match status" value="1"/>
</dbReference>
<keyword evidence="3" id="KW-1185">Reference proteome</keyword>
<protein>
    <submittedName>
        <fullName evidence="2">Restriction endonuclease EcoRII</fullName>
    </submittedName>
</protein>
<evidence type="ECO:0000313" key="3">
    <source>
        <dbReference type="Proteomes" id="UP000219467"/>
    </source>
</evidence>